<gene>
    <name evidence="3" type="ORF">CLV70_101181</name>
</gene>
<evidence type="ECO:0000313" key="3">
    <source>
        <dbReference type="EMBL" id="PRY33020.1"/>
    </source>
</evidence>
<dbReference type="PROSITE" id="PS50022">
    <property type="entry name" value="FA58C_3"/>
    <property type="match status" value="1"/>
</dbReference>
<dbReference type="EMBL" id="PVZG01000001">
    <property type="protein sequence ID" value="PRY33020.1"/>
    <property type="molecule type" value="Genomic_DNA"/>
</dbReference>
<evidence type="ECO:0000259" key="2">
    <source>
        <dbReference type="PROSITE" id="PS50022"/>
    </source>
</evidence>
<dbReference type="RefSeq" id="WP_245907940.1">
    <property type="nucleotide sequence ID" value="NZ_PVZG01000001.1"/>
</dbReference>
<name>A0A2T0SHY0_9ACTN</name>
<dbReference type="InterPro" id="IPR008979">
    <property type="entry name" value="Galactose-bd-like_sf"/>
</dbReference>
<accession>A0A2T0SHY0</accession>
<reference evidence="3 4" key="1">
    <citation type="submission" date="2018-03" db="EMBL/GenBank/DDBJ databases">
        <title>Genomic Encyclopedia of Archaeal and Bacterial Type Strains, Phase II (KMG-II): from individual species to whole genera.</title>
        <authorList>
            <person name="Goeker M."/>
        </authorList>
    </citation>
    <scope>NUCLEOTIDE SEQUENCE [LARGE SCALE GENOMIC DNA]</scope>
    <source>
        <strain evidence="3 4">DSM 45348</strain>
    </source>
</reference>
<sequence length="174" mass="18615">MESLTTSSVASSTCSASTACRSRTRTSRDTAIRPFTWPRGALPAAGRLLPPGDATATACPSGDNPAAAVDGDASTRWSSAAAQAPGQYLRADFGTPRRFREIAVDSGDNLGDYARSWELAASNDGTHWRTLATGRGTGQLTTVRVPPTRARYVRITNTGTSPHWWSIADLRLYR</sequence>
<dbReference type="AlphaFoldDB" id="A0A2T0SHY0"/>
<dbReference type="Proteomes" id="UP000239209">
    <property type="component" value="Unassembled WGS sequence"/>
</dbReference>
<organism evidence="3 4">
    <name type="scientific">Pseudosporangium ferrugineum</name>
    <dbReference type="NCBI Taxonomy" id="439699"/>
    <lineage>
        <taxon>Bacteria</taxon>
        <taxon>Bacillati</taxon>
        <taxon>Actinomycetota</taxon>
        <taxon>Actinomycetes</taxon>
        <taxon>Micromonosporales</taxon>
        <taxon>Micromonosporaceae</taxon>
        <taxon>Pseudosporangium</taxon>
    </lineage>
</organism>
<dbReference type="SUPFAM" id="SSF49785">
    <property type="entry name" value="Galactose-binding domain-like"/>
    <property type="match status" value="1"/>
</dbReference>
<feature type="region of interest" description="Disordered" evidence="1">
    <location>
        <begin position="51"/>
        <end position="74"/>
    </location>
</feature>
<evidence type="ECO:0000313" key="4">
    <source>
        <dbReference type="Proteomes" id="UP000239209"/>
    </source>
</evidence>
<proteinExistence type="predicted"/>
<keyword evidence="4" id="KW-1185">Reference proteome</keyword>
<dbReference type="InterPro" id="IPR000421">
    <property type="entry name" value="FA58C"/>
</dbReference>
<dbReference type="Pfam" id="PF00754">
    <property type="entry name" value="F5_F8_type_C"/>
    <property type="match status" value="1"/>
</dbReference>
<evidence type="ECO:0000256" key="1">
    <source>
        <dbReference type="SAM" id="MobiDB-lite"/>
    </source>
</evidence>
<feature type="domain" description="F5/8 type C" evidence="2">
    <location>
        <begin position="36"/>
        <end position="174"/>
    </location>
</feature>
<comment type="caution">
    <text evidence="3">The sequence shown here is derived from an EMBL/GenBank/DDBJ whole genome shotgun (WGS) entry which is preliminary data.</text>
</comment>
<protein>
    <submittedName>
        <fullName evidence="3">F5/8 type C domain-containing protein</fullName>
    </submittedName>
</protein>
<dbReference type="Gene3D" id="2.60.120.260">
    <property type="entry name" value="Galactose-binding domain-like"/>
    <property type="match status" value="1"/>
</dbReference>